<evidence type="ECO:0000256" key="14">
    <source>
        <dbReference type="PIRNR" id="PIRNR004930"/>
    </source>
</evidence>
<comment type="function">
    <text evidence="13">Required for the formation of a threonylcarbamoyl group on adenosine at position 37 (t(6)A37) in tRNAs that read codons beginning with adenine. Likely catalyzes the conversion of L-threonine, HCO(3)(-)/CO(2) and ATP to give threonylcarbamoyl-AMP (TC-AMP) as the acyladenylate intermediate, with the release of diphosphate. Required for normal translation, by ensuring translation fidelity at the level of codon recognition, appropriate translation initiation selection and maintenance of reading frame. Also involved in telomere replication. Binds to single-stranded telomeric (ssTG) DNA and positively regulates telomere length.</text>
</comment>
<proteinExistence type="inferred from homology"/>
<dbReference type="GO" id="GO:0005737">
    <property type="term" value="C:cytoplasm"/>
    <property type="evidence" value="ECO:0007669"/>
    <property type="project" value="UniProtKB-SubCell"/>
</dbReference>
<dbReference type="Proteomes" id="UP000238350">
    <property type="component" value="Unassembled WGS sequence"/>
</dbReference>
<feature type="binding site" evidence="15">
    <location>
        <position position="139"/>
    </location>
    <ligand>
        <name>ATP</name>
        <dbReference type="ChEBI" id="CHEBI:30616"/>
    </ligand>
</feature>
<keyword evidence="5 14" id="KW-0963">Cytoplasm</keyword>
<dbReference type="Pfam" id="PF03481">
    <property type="entry name" value="Sua5_C"/>
    <property type="match status" value="1"/>
</dbReference>
<dbReference type="InterPro" id="IPR005145">
    <property type="entry name" value="Sua5_C"/>
</dbReference>
<comment type="subcellular location">
    <subcellularLocation>
        <location evidence="1 14">Cytoplasm</location>
    </subcellularLocation>
</comment>
<comment type="similarity">
    <text evidence="2 14">Belongs to the SUA5 family.</text>
</comment>
<accession>A0A2T0FDC3</accession>
<feature type="binding site" evidence="15">
    <location>
        <position position="165"/>
    </location>
    <ligand>
        <name>ATP</name>
        <dbReference type="ChEBI" id="CHEBI:30616"/>
    </ligand>
</feature>
<dbReference type="EMBL" id="NDIQ01000001">
    <property type="protein sequence ID" value="PRT53002.1"/>
    <property type="molecule type" value="Genomic_DNA"/>
</dbReference>
<dbReference type="PANTHER" id="PTHR17490">
    <property type="entry name" value="SUA5"/>
    <property type="match status" value="1"/>
</dbReference>
<dbReference type="GO" id="GO:0002949">
    <property type="term" value="P:tRNA threonylcarbamoyladenosine modification"/>
    <property type="evidence" value="ECO:0007669"/>
    <property type="project" value="UniProtKB-ARBA"/>
</dbReference>
<evidence type="ECO:0000256" key="1">
    <source>
        <dbReference type="ARBA" id="ARBA00004496"/>
    </source>
</evidence>
<feature type="binding site" evidence="15">
    <location>
        <position position="72"/>
    </location>
    <ligand>
        <name>ATP</name>
        <dbReference type="ChEBI" id="CHEBI:30616"/>
    </ligand>
</feature>
<feature type="domain" description="YrdC-like" evidence="16">
    <location>
        <begin position="27"/>
        <end position="221"/>
    </location>
</feature>
<dbReference type="InterPro" id="IPR010923">
    <property type="entry name" value="T(6)A37_SUA5"/>
</dbReference>
<dbReference type="Gene3D" id="3.90.870.10">
    <property type="entry name" value="DHBP synthase"/>
    <property type="match status" value="1"/>
</dbReference>
<keyword evidence="18" id="KW-1185">Reference proteome</keyword>
<feature type="binding site" evidence="15">
    <location>
        <position position="217"/>
    </location>
    <ligand>
        <name>ATP</name>
        <dbReference type="ChEBI" id="CHEBI:30616"/>
    </ligand>
</feature>
<evidence type="ECO:0000256" key="13">
    <source>
        <dbReference type="ARBA" id="ARBA00056339"/>
    </source>
</evidence>
<evidence type="ECO:0000256" key="3">
    <source>
        <dbReference type="ARBA" id="ARBA00012584"/>
    </source>
</evidence>
<keyword evidence="7 14" id="KW-0819">tRNA processing</keyword>
<dbReference type="RefSeq" id="XP_024662948.1">
    <property type="nucleotide sequence ID" value="XM_024807180.1"/>
</dbReference>
<dbReference type="GO" id="GO:0000049">
    <property type="term" value="F:tRNA binding"/>
    <property type="evidence" value="ECO:0007669"/>
    <property type="project" value="TreeGrafter"/>
</dbReference>
<evidence type="ECO:0000256" key="12">
    <source>
        <dbReference type="ARBA" id="ARBA00048366"/>
    </source>
</evidence>
<dbReference type="PANTHER" id="PTHR17490:SF16">
    <property type="entry name" value="THREONYLCARBAMOYL-AMP SYNTHASE"/>
    <property type="match status" value="1"/>
</dbReference>
<evidence type="ECO:0000256" key="2">
    <source>
        <dbReference type="ARBA" id="ARBA00007663"/>
    </source>
</evidence>
<evidence type="ECO:0000256" key="15">
    <source>
        <dbReference type="PIRSR" id="PIRSR004930-1"/>
    </source>
</evidence>
<keyword evidence="6 14" id="KW-0808">Transferase</keyword>
<evidence type="ECO:0000256" key="8">
    <source>
        <dbReference type="ARBA" id="ARBA00022695"/>
    </source>
</evidence>
<keyword evidence="10 14" id="KW-0067">ATP-binding</keyword>
<keyword evidence="8 14" id="KW-0548">Nucleotidyltransferase</keyword>
<dbReference type="AlphaFoldDB" id="A0A2T0FDC3"/>
<gene>
    <name evidence="17" type="ORF">B9G98_00622</name>
</gene>
<dbReference type="GO" id="GO:0003725">
    <property type="term" value="F:double-stranded RNA binding"/>
    <property type="evidence" value="ECO:0007669"/>
    <property type="project" value="UniProtKB-UniRule"/>
</dbReference>
<feature type="binding site" evidence="15">
    <location>
        <position position="173"/>
    </location>
    <ligand>
        <name>ATP</name>
        <dbReference type="ChEBI" id="CHEBI:30616"/>
    </ligand>
</feature>
<keyword evidence="9 14" id="KW-0547">Nucleotide-binding</keyword>
<dbReference type="GO" id="GO:0006450">
    <property type="term" value="P:regulation of translational fidelity"/>
    <property type="evidence" value="ECO:0007669"/>
    <property type="project" value="TreeGrafter"/>
</dbReference>
<evidence type="ECO:0000259" key="16">
    <source>
        <dbReference type="PROSITE" id="PS51163"/>
    </source>
</evidence>
<dbReference type="SUPFAM" id="SSF55821">
    <property type="entry name" value="YrdC/RibB"/>
    <property type="match status" value="1"/>
</dbReference>
<evidence type="ECO:0000256" key="10">
    <source>
        <dbReference type="ARBA" id="ARBA00022840"/>
    </source>
</evidence>
<dbReference type="GeneID" id="36514371"/>
<organism evidence="17 18">
    <name type="scientific">Wickerhamiella sorbophila</name>
    <dbReference type="NCBI Taxonomy" id="45607"/>
    <lineage>
        <taxon>Eukaryota</taxon>
        <taxon>Fungi</taxon>
        <taxon>Dikarya</taxon>
        <taxon>Ascomycota</taxon>
        <taxon>Saccharomycotina</taxon>
        <taxon>Dipodascomycetes</taxon>
        <taxon>Dipodascales</taxon>
        <taxon>Trichomonascaceae</taxon>
        <taxon>Wickerhamiella</taxon>
    </lineage>
</organism>
<feature type="binding site" evidence="15">
    <location>
        <position position="203"/>
    </location>
    <ligand>
        <name>L-threonine</name>
        <dbReference type="ChEBI" id="CHEBI:57926"/>
    </ligand>
</feature>
<dbReference type="GO" id="GO:0005524">
    <property type="term" value="F:ATP binding"/>
    <property type="evidence" value="ECO:0007669"/>
    <property type="project" value="UniProtKB-UniRule"/>
</dbReference>
<evidence type="ECO:0000313" key="18">
    <source>
        <dbReference type="Proteomes" id="UP000238350"/>
    </source>
</evidence>
<feature type="binding site" evidence="15">
    <location>
        <position position="163"/>
    </location>
    <ligand>
        <name>L-threonine</name>
        <dbReference type="ChEBI" id="CHEBI:57926"/>
    </ligand>
</feature>
<dbReference type="NCBIfam" id="TIGR00057">
    <property type="entry name" value="L-threonylcarbamoyladenylate synthase"/>
    <property type="match status" value="1"/>
</dbReference>
<dbReference type="FunFam" id="3.90.870.10:FF:000008">
    <property type="entry name" value="Threonylcarbamoyl-AMP synthase"/>
    <property type="match status" value="1"/>
</dbReference>
<dbReference type="Pfam" id="PF01300">
    <property type="entry name" value="Sua5_yciO_yrdC"/>
    <property type="match status" value="1"/>
</dbReference>
<dbReference type="InterPro" id="IPR017945">
    <property type="entry name" value="DHBP_synth_RibB-like_a/b_dom"/>
</dbReference>
<evidence type="ECO:0000313" key="17">
    <source>
        <dbReference type="EMBL" id="PRT53002.1"/>
    </source>
</evidence>
<comment type="caution">
    <text evidence="17">The sequence shown here is derived from an EMBL/GenBank/DDBJ whole genome shotgun (WGS) entry which is preliminary data.</text>
</comment>
<evidence type="ECO:0000256" key="11">
    <source>
        <dbReference type="ARBA" id="ARBA00029774"/>
    </source>
</evidence>
<feature type="binding site" evidence="15">
    <location>
        <position position="49"/>
    </location>
    <ligand>
        <name>L-threonine</name>
        <dbReference type="ChEBI" id="CHEBI:57926"/>
    </ligand>
</feature>
<dbReference type="InterPro" id="IPR006070">
    <property type="entry name" value="Sua5-like_dom"/>
</dbReference>
<dbReference type="InterPro" id="IPR038385">
    <property type="entry name" value="Sua5/YwlC_C"/>
</dbReference>
<evidence type="ECO:0000256" key="9">
    <source>
        <dbReference type="ARBA" id="ARBA00022741"/>
    </source>
</evidence>
<dbReference type="GO" id="GO:0061710">
    <property type="term" value="F:L-threonylcarbamoyladenylate synthase"/>
    <property type="evidence" value="ECO:0007669"/>
    <property type="project" value="UniProtKB-EC"/>
</dbReference>
<dbReference type="InterPro" id="IPR050156">
    <property type="entry name" value="TC-AMP_synthase_SUA5"/>
</dbReference>
<evidence type="ECO:0000256" key="4">
    <source>
        <dbReference type="ARBA" id="ARBA00015492"/>
    </source>
</evidence>
<protein>
    <recommendedName>
        <fullName evidence="4 14">Threonylcarbamoyl-AMP synthase</fullName>
        <shortName evidence="14">TC-AMP synthase</shortName>
        <ecNumber evidence="3 14">2.7.7.87</ecNumber>
    </recommendedName>
    <alternativeName>
        <fullName evidence="11 14">L-threonylcarbamoyladenylate synthase</fullName>
    </alternativeName>
</protein>
<evidence type="ECO:0000256" key="5">
    <source>
        <dbReference type="ARBA" id="ARBA00022490"/>
    </source>
</evidence>
<dbReference type="STRING" id="45607.A0A2T0FDC3"/>
<evidence type="ECO:0000256" key="6">
    <source>
        <dbReference type="ARBA" id="ARBA00022679"/>
    </source>
</evidence>
<reference evidence="17 18" key="1">
    <citation type="submission" date="2017-04" db="EMBL/GenBank/DDBJ databases">
        <title>Genome sequencing of [Candida] sorbophila.</title>
        <authorList>
            <person name="Ahn J.O."/>
        </authorList>
    </citation>
    <scope>NUCLEOTIDE SEQUENCE [LARGE SCALE GENOMIC DNA]</scope>
    <source>
        <strain evidence="17 18">DS02</strain>
    </source>
</reference>
<feature type="binding site" evidence="15">
    <location>
        <position position="143"/>
    </location>
    <ligand>
        <name>L-threonine</name>
        <dbReference type="ChEBI" id="CHEBI:57926"/>
    </ligand>
</feature>
<name>A0A2T0FDC3_9ASCO</name>
<dbReference type="PROSITE" id="PS51163">
    <property type="entry name" value="YRDC"/>
    <property type="match status" value="1"/>
</dbReference>
<dbReference type="PIRSF" id="PIRSF004930">
    <property type="entry name" value="Tln_factor_SUA5"/>
    <property type="match status" value="1"/>
</dbReference>
<feature type="binding site" evidence="15">
    <location>
        <position position="81"/>
    </location>
    <ligand>
        <name>L-threonine</name>
        <dbReference type="ChEBI" id="CHEBI:57926"/>
    </ligand>
</feature>
<sequence>MTAVLKVDPLKITFDGIHARIAPSKTLDNLRIAVDALKKDQVVAFPTETVYGLGASCQSTPGVQGIYAAKNRPADNPLIIHVSSREQLETTLLQSVPSPKIPPIYVPLIEKFWPGPLTILLPLPENTTISPVCTLGQSTFGVRVPANPIARALIEMSNLPLAAPSANASTKPSCTTAQHVFNDMRDRIPFIIDGGPADIGVESTVVDGLVSPPQILRPGGVTLEQIREIGGSAWKNVVIAKPNAKENEKVRTPGMKYRHYSPQAYVTVFQPGAEHKLVDFVRNRKATKVAYLRSKTFPKSAFAGLENVQVYDMPLGTTNKDISHNLFNYFREADSLGVDLIIVEGIDVTEEGLAIMNRIHKAAGEIVEAI</sequence>
<comment type="catalytic activity">
    <reaction evidence="12 14">
        <text>L-threonine + hydrogencarbonate + ATP = L-threonylcarbamoyladenylate + diphosphate + H2O</text>
        <dbReference type="Rhea" id="RHEA:36407"/>
        <dbReference type="ChEBI" id="CHEBI:15377"/>
        <dbReference type="ChEBI" id="CHEBI:17544"/>
        <dbReference type="ChEBI" id="CHEBI:30616"/>
        <dbReference type="ChEBI" id="CHEBI:33019"/>
        <dbReference type="ChEBI" id="CHEBI:57926"/>
        <dbReference type="ChEBI" id="CHEBI:73682"/>
        <dbReference type="EC" id="2.7.7.87"/>
    </reaction>
</comment>
<dbReference type="EC" id="2.7.7.87" evidence="3 14"/>
<dbReference type="Gene3D" id="3.40.50.11030">
    <property type="entry name" value="Threonylcarbamoyl-AMP synthase, C-terminal domain"/>
    <property type="match status" value="1"/>
</dbReference>
<evidence type="ECO:0000256" key="7">
    <source>
        <dbReference type="ARBA" id="ARBA00022694"/>
    </source>
</evidence>
<feature type="binding site" evidence="15">
    <location>
        <position position="260"/>
    </location>
    <ligand>
        <name>ATP</name>
        <dbReference type="ChEBI" id="CHEBI:30616"/>
    </ligand>
</feature>
<feature type="binding site" evidence="15">
    <location>
        <position position="76"/>
    </location>
    <ligand>
        <name>ATP</name>
        <dbReference type="ChEBI" id="CHEBI:30616"/>
    </ligand>
</feature>
<dbReference type="OrthoDB" id="412787at2759"/>